<dbReference type="SMART" id="SM00745">
    <property type="entry name" value="MIT"/>
    <property type="match status" value="1"/>
</dbReference>
<dbReference type="PANTHER" id="PTHR15508">
    <property type="entry name" value="RIBOSOMAL PROTEIN S6 KINASE"/>
    <property type="match status" value="1"/>
</dbReference>
<gene>
    <name evidence="3" type="ORF">OKIOD_LOCUS9491</name>
</gene>
<accession>A0ABN7SPZ6</accession>
<evidence type="ECO:0000256" key="1">
    <source>
        <dbReference type="SAM" id="Coils"/>
    </source>
</evidence>
<name>A0ABN7SPZ6_OIKDI</name>
<evidence type="ECO:0000313" key="4">
    <source>
        <dbReference type="Proteomes" id="UP001158576"/>
    </source>
</evidence>
<protein>
    <submittedName>
        <fullName evidence="3">Oidioi.mRNA.OKI2018_I69.chr1.g726.t1.cds</fullName>
    </submittedName>
</protein>
<dbReference type="Proteomes" id="UP001158576">
    <property type="component" value="Chromosome 1"/>
</dbReference>
<sequence>MTMLQKAIEIVTKATEEDEGGNYAKAFQLYQNGVEHFLHAIKYEAQSEKAKETIRAKCEEYLERAEKLKNIVNKEEENSKN</sequence>
<proteinExistence type="predicted"/>
<dbReference type="SUPFAM" id="SSF116846">
    <property type="entry name" value="MIT domain"/>
    <property type="match status" value="1"/>
</dbReference>
<organism evidence="3 4">
    <name type="scientific">Oikopleura dioica</name>
    <name type="common">Tunicate</name>
    <dbReference type="NCBI Taxonomy" id="34765"/>
    <lineage>
        <taxon>Eukaryota</taxon>
        <taxon>Metazoa</taxon>
        <taxon>Chordata</taxon>
        <taxon>Tunicata</taxon>
        <taxon>Appendicularia</taxon>
        <taxon>Copelata</taxon>
        <taxon>Oikopleuridae</taxon>
        <taxon>Oikopleura</taxon>
    </lineage>
</organism>
<evidence type="ECO:0000259" key="2">
    <source>
        <dbReference type="SMART" id="SM00745"/>
    </source>
</evidence>
<dbReference type="InterPro" id="IPR007330">
    <property type="entry name" value="MIT_dom"/>
</dbReference>
<keyword evidence="1" id="KW-0175">Coiled coil</keyword>
<dbReference type="EMBL" id="OU015566">
    <property type="protein sequence ID" value="CAG5103338.1"/>
    <property type="molecule type" value="Genomic_DNA"/>
</dbReference>
<feature type="domain" description="MIT" evidence="2">
    <location>
        <begin position="2"/>
        <end position="78"/>
    </location>
</feature>
<dbReference type="Gene3D" id="1.20.58.80">
    <property type="entry name" value="Phosphotransferase system, lactose/cellobiose-type IIA subunit"/>
    <property type="match status" value="1"/>
</dbReference>
<evidence type="ECO:0000313" key="3">
    <source>
        <dbReference type="EMBL" id="CAG5103338.1"/>
    </source>
</evidence>
<dbReference type="InterPro" id="IPR051866">
    <property type="entry name" value="Intracell_Sig-Traffick_Protein"/>
</dbReference>
<reference evidence="3 4" key="1">
    <citation type="submission" date="2021-04" db="EMBL/GenBank/DDBJ databases">
        <authorList>
            <person name="Bliznina A."/>
        </authorList>
    </citation>
    <scope>NUCLEOTIDE SEQUENCE [LARGE SCALE GENOMIC DNA]</scope>
</reference>
<dbReference type="InterPro" id="IPR036181">
    <property type="entry name" value="MIT_dom_sf"/>
</dbReference>
<feature type="coiled-coil region" evidence="1">
    <location>
        <begin position="51"/>
        <end position="78"/>
    </location>
</feature>
<dbReference type="PANTHER" id="PTHR15508:SF8">
    <property type="entry name" value="LD24550P"/>
    <property type="match status" value="1"/>
</dbReference>
<keyword evidence="4" id="KW-1185">Reference proteome</keyword>
<dbReference type="Pfam" id="PF04212">
    <property type="entry name" value="MIT"/>
    <property type="match status" value="1"/>
</dbReference>